<dbReference type="RefSeq" id="WP_051378080.1">
    <property type="nucleotide sequence ID" value="NZ_AXWS01000007.1"/>
</dbReference>
<keyword evidence="1" id="KW-1133">Transmembrane helix</keyword>
<dbReference type="AlphaFoldDB" id="A0A8B6X892"/>
<dbReference type="InterPro" id="IPR051311">
    <property type="entry name" value="DedA_domain"/>
</dbReference>
<evidence type="ECO:0000256" key="1">
    <source>
        <dbReference type="SAM" id="Phobius"/>
    </source>
</evidence>
<proteinExistence type="predicted"/>
<organism evidence="3 4">
    <name type="scientific">Derxia gummosa DSM 723</name>
    <dbReference type="NCBI Taxonomy" id="1121388"/>
    <lineage>
        <taxon>Bacteria</taxon>
        <taxon>Pseudomonadati</taxon>
        <taxon>Pseudomonadota</taxon>
        <taxon>Betaproteobacteria</taxon>
        <taxon>Burkholderiales</taxon>
        <taxon>Alcaligenaceae</taxon>
        <taxon>Derxia</taxon>
    </lineage>
</organism>
<sequence length="164" mass="17729">MFDSLSSVTDLLPSADDLLHWLLEWLAVPQQGLVALALAAFVAASLVPLASEAVLLAVIAARPHEFWLAIAVATVANTLGSLTTYWLGRVGKRVPHPPQFDRHVAWFEALGAKLLFFAWVPWIGDLLVIVAGWLKVDAWAAAGWIAVGKALRYVGIALGADWLI</sequence>
<feature type="transmembrane region" description="Helical" evidence="1">
    <location>
        <begin position="33"/>
        <end position="59"/>
    </location>
</feature>
<evidence type="ECO:0000313" key="3">
    <source>
        <dbReference type="Proteomes" id="UP000675920"/>
    </source>
</evidence>
<reference evidence="4" key="2">
    <citation type="submission" date="2025-08" db="UniProtKB">
        <authorList>
            <consortium name="RefSeq"/>
        </authorList>
    </citation>
    <scope>IDENTIFICATION</scope>
</reference>
<name>A0A8B6X892_9BURK</name>
<keyword evidence="1" id="KW-0812">Transmembrane</keyword>
<evidence type="ECO:0000259" key="2">
    <source>
        <dbReference type="Pfam" id="PF09335"/>
    </source>
</evidence>
<feature type="transmembrane region" description="Helical" evidence="1">
    <location>
        <begin position="66"/>
        <end position="87"/>
    </location>
</feature>
<dbReference type="PANTHER" id="PTHR42709">
    <property type="entry name" value="ALKALINE PHOSPHATASE LIKE PROTEIN"/>
    <property type="match status" value="1"/>
</dbReference>
<keyword evidence="3" id="KW-1185">Reference proteome</keyword>
<dbReference type="Pfam" id="PF09335">
    <property type="entry name" value="VTT_dom"/>
    <property type="match status" value="1"/>
</dbReference>
<feature type="domain" description="VTT" evidence="2">
    <location>
        <begin position="53"/>
        <end position="154"/>
    </location>
</feature>
<dbReference type="PANTHER" id="PTHR42709:SF4">
    <property type="entry name" value="INNER MEMBRANE PROTEIN YQAA"/>
    <property type="match status" value="1"/>
</dbReference>
<evidence type="ECO:0000313" key="4">
    <source>
        <dbReference type="RefSeq" id="WP_051378080.1"/>
    </source>
</evidence>
<keyword evidence="1" id="KW-0472">Membrane</keyword>
<reference evidence="4" key="1">
    <citation type="journal article" date="2007" name="Exp. Cell Res.">
        <title>Tvp38, Tvp23, Tvp18 and Tvp15: novel membrane proteins in the Tlg2-containing Golgi/endosome compartments of Saccharomyces cerevisiae.</title>
        <authorList>
            <person name="Inadome H."/>
            <person name="Noda Y."/>
            <person name="Kamimura Y."/>
            <person name="Adachi H."/>
            <person name="Yoda K."/>
        </authorList>
    </citation>
    <scope>NUCLEOTIDE SEQUENCE</scope>
</reference>
<accession>A0A8B6X892</accession>
<protein>
    <submittedName>
        <fullName evidence="4">YqaA family protein</fullName>
    </submittedName>
</protein>
<dbReference type="InterPro" id="IPR032816">
    <property type="entry name" value="VTT_dom"/>
</dbReference>
<dbReference type="OrthoDB" id="5419086at2"/>
<dbReference type="Proteomes" id="UP000675920">
    <property type="component" value="Unplaced"/>
</dbReference>
<feature type="transmembrane region" description="Helical" evidence="1">
    <location>
        <begin position="114"/>
        <end position="134"/>
    </location>
</feature>